<dbReference type="AlphaFoldDB" id="A0AAN6RK22"/>
<evidence type="ECO:0000313" key="2">
    <source>
        <dbReference type="EMBL" id="KAK3215378.1"/>
    </source>
</evidence>
<reference evidence="2 3" key="1">
    <citation type="submission" date="2021-02" db="EMBL/GenBank/DDBJ databases">
        <title>Genome assembly of Pseudopithomyces chartarum.</title>
        <authorList>
            <person name="Jauregui R."/>
            <person name="Singh J."/>
            <person name="Voisey C."/>
        </authorList>
    </citation>
    <scope>NUCLEOTIDE SEQUENCE [LARGE SCALE GENOMIC DNA]</scope>
    <source>
        <strain evidence="2 3">AGR01</strain>
    </source>
</reference>
<accession>A0AAN6RK22</accession>
<dbReference type="GO" id="GO:0006740">
    <property type="term" value="P:NADPH regeneration"/>
    <property type="evidence" value="ECO:0007669"/>
    <property type="project" value="TreeGrafter"/>
</dbReference>
<dbReference type="Proteomes" id="UP001280581">
    <property type="component" value="Unassembled WGS sequence"/>
</dbReference>
<dbReference type="GO" id="GO:0005737">
    <property type="term" value="C:cytoplasm"/>
    <property type="evidence" value="ECO:0007669"/>
    <property type="project" value="TreeGrafter"/>
</dbReference>
<dbReference type="PANTHER" id="PTHR42840">
    <property type="entry name" value="NAD(P)-BINDING ROSSMANN-FOLD SUPERFAMILY PROTEIN-RELATED"/>
    <property type="match status" value="1"/>
</dbReference>
<dbReference type="Gene3D" id="3.40.50.720">
    <property type="entry name" value="NAD(P)-binding Rossmann-like Domain"/>
    <property type="match status" value="1"/>
</dbReference>
<evidence type="ECO:0000313" key="3">
    <source>
        <dbReference type="Proteomes" id="UP001280581"/>
    </source>
</evidence>
<protein>
    <recommendedName>
        <fullName evidence="1">Gfo/Idh/MocA-like oxidoreductase N-terminal domain-containing protein</fullName>
    </recommendedName>
</protein>
<dbReference type="Pfam" id="PF01408">
    <property type="entry name" value="GFO_IDH_MocA"/>
    <property type="match status" value="1"/>
</dbReference>
<keyword evidence="3" id="KW-1185">Reference proteome</keyword>
<evidence type="ECO:0000259" key="1">
    <source>
        <dbReference type="Pfam" id="PF01408"/>
    </source>
</evidence>
<dbReference type="GO" id="GO:0000166">
    <property type="term" value="F:nucleotide binding"/>
    <property type="evidence" value="ECO:0007669"/>
    <property type="project" value="InterPro"/>
</dbReference>
<gene>
    <name evidence="2" type="ORF">GRF29_19g3074638</name>
</gene>
<dbReference type="SUPFAM" id="SSF51735">
    <property type="entry name" value="NAD(P)-binding Rossmann-fold domains"/>
    <property type="match status" value="1"/>
</dbReference>
<dbReference type="InterPro" id="IPR036291">
    <property type="entry name" value="NAD(P)-bd_dom_sf"/>
</dbReference>
<feature type="domain" description="Gfo/Idh/MocA-like oxidoreductase N-terminal" evidence="1">
    <location>
        <begin position="18"/>
        <end position="134"/>
    </location>
</feature>
<organism evidence="2 3">
    <name type="scientific">Pseudopithomyces chartarum</name>
    <dbReference type="NCBI Taxonomy" id="1892770"/>
    <lineage>
        <taxon>Eukaryota</taxon>
        <taxon>Fungi</taxon>
        <taxon>Dikarya</taxon>
        <taxon>Ascomycota</taxon>
        <taxon>Pezizomycotina</taxon>
        <taxon>Dothideomycetes</taxon>
        <taxon>Pleosporomycetidae</taxon>
        <taxon>Pleosporales</taxon>
        <taxon>Massarineae</taxon>
        <taxon>Didymosphaeriaceae</taxon>
        <taxon>Pseudopithomyces</taxon>
    </lineage>
</organism>
<name>A0AAN6RK22_9PLEO</name>
<comment type="caution">
    <text evidence="2">The sequence shown here is derived from an EMBL/GenBank/DDBJ whole genome shotgun (WGS) entry which is preliminary data.</text>
</comment>
<dbReference type="GO" id="GO:0016491">
    <property type="term" value="F:oxidoreductase activity"/>
    <property type="evidence" value="ECO:0007669"/>
    <property type="project" value="TreeGrafter"/>
</dbReference>
<dbReference type="EMBL" id="WVTA01000003">
    <property type="protein sequence ID" value="KAK3215378.1"/>
    <property type="molecule type" value="Genomic_DNA"/>
</dbReference>
<proteinExistence type="predicted"/>
<dbReference type="InterPro" id="IPR000683">
    <property type="entry name" value="Gfo/Idh/MocA-like_OxRdtase_N"/>
</dbReference>
<dbReference type="PANTHER" id="PTHR42840:SF7">
    <property type="entry name" value="BINDING ROSSMANN FOLD OXIDOREDUCTASE, PUTATIVE (AFU_ORTHOLOGUE AFUA_4G10190)-RELATED"/>
    <property type="match status" value="1"/>
</dbReference>
<sequence>MDQLTSRNPSTTSPHKILNVGLIGCGDVAQIIHIPTLLHMRAWYRITYLYDVSPSALSHCSARIPYAHQTTRDARELCASENVDIVFVINADEFHAGHAICALEHDKFAFVEKPVALTRRDVLAIGEAERKKCVLFKYPGFTVSYESGIDNVPRFDAHIEVYSASKTVKVQYDTPFIKGLPVTIHIAENADGVYKETTVRKSYEDPYTLEMKELWGLVAEGKPVKTTVQDALQDLDIFTMAMQHYYGSK</sequence>